<accession>A0AAV6P418</accession>
<sequence>MDDIFSDETVGVVGGNDAGGEEELKKKDKDGGNDCSHGAVSPPPFLLPPSSSVTATTMAATMPMKPATIAVVILLLVSTGCDAFARTKPLFNHTQGPGKHVIGDDIDTEFLMESHISRVLAEEDELRFETMRSPNPNIASVVDCERPPRFDSCLGEGKNNPPSENCDPFNRANPC</sequence>
<comment type="caution">
    <text evidence="2">The sequence shown here is derived from an EMBL/GenBank/DDBJ whole genome shotgun (WGS) entry which is preliminary data.</text>
</comment>
<evidence type="ECO:0000313" key="3">
    <source>
        <dbReference type="Proteomes" id="UP000685013"/>
    </source>
</evidence>
<name>A0AAV6P418_9ROSI</name>
<gene>
    <name evidence="2" type="ORF">SDJN03_00369</name>
</gene>
<feature type="non-terminal residue" evidence="2">
    <location>
        <position position="1"/>
    </location>
</feature>
<evidence type="ECO:0000256" key="1">
    <source>
        <dbReference type="SAM" id="MobiDB-lite"/>
    </source>
</evidence>
<proteinExistence type="predicted"/>
<protein>
    <submittedName>
        <fullName evidence="2">Uncharacterized protein</fullName>
    </submittedName>
</protein>
<feature type="region of interest" description="Disordered" evidence="1">
    <location>
        <begin position="1"/>
        <end position="45"/>
    </location>
</feature>
<evidence type="ECO:0000313" key="2">
    <source>
        <dbReference type="EMBL" id="KAG6607027.1"/>
    </source>
</evidence>
<reference evidence="2 3" key="1">
    <citation type="journal article" date="2021" name="Hortic Res">
        <title>The domestication of Cucurbita argyrosperma as revealed by the genome of its wild relative.</title>
        <authorList>
            <person name="Barrera-Redondo J."/>
            <person name="Sanchez-de la Vega G."/>
            <person name="Aguirre-Liguori J.A."/>
            <person name="Castellanos-Morales G."/>
            <person name="Gutierrez-Guerrero Y.T."/>
            <person name="Aguirre-Dugua X."/>
            <person name="Aguirre-Planter E."/>
            <person name="Tenaillon M.I."/>
            <person name="Lira-Saade R."/>
            <person name="Eguiarte L.E."/>
        </authorList>
    </citation>
    <scope>NUCLEOTIDE SEQUENCE [LARGE SCALE GENOMIC DNA]</scope>
    <source>
        <strain evidence="2">JBR-2021</strain>
    </source>
</reference>
<keyword evidence="3" id="KW-1185">Reference proteome</keyword>
<dbReference type="Proteomes" id="UP000685013">
    <property type="component" value="Chromosome 1"/>
</dbReference>
<dbReference type="EMBL" id="JAGKQH010000001">
    <property type="protein sequence ID" value="KAG6607027.1"/>
    <property type="molecule type" value="Genomic_DNA"/>
</dbReference>
<feature type="region of interest" description="Disordered" evidence="1">
    <location>
        <begin position="155"/>
        <end position="175"/>
    </location>
</feature>
<feature type="compositionally biased region" description="Basic and acidic residues" evidence="1">
    <location>
        <begin position="22"/>
        <end position="32"/>
    </location>
</feature>
<organism evidence="2 3">
    <name type="scientific">Cucurbita argyrosperma subsp. sororia</name>
    <dbReference type="NCBI Taxonomy" id="37648"/>
    <lineage>
        <taxon>Eukaryota</taxon>
        <taxon>Viridiplantae</taxon>
        <taxon>Streptophyta</taxon>
        <taxon>Embryophyta</taxon>
        <taxon>Tracheophyta</taxon>
        <taxon>Spermatophyta</taxon>
        <taxon>Magnoliopsida</taxon>
        <taxon>eudicotyledons</taxon>
        <taxon>Gunneridae</taxon>
        <taxon>Pentapetalae</taxon>
        <taxon>rosids</taxon>
        <taxon>fabids</taxon>
        <taxon>Cucurbitales</taxon>
        <taxon>Cucurbitaceae</taxon>
        <taxon>Cucurbiteae</taxon>
        <taxon>Cucurbita</taxon>
    </lineage>
</organism>
<dbReference type="AlphaFoldDB" id="A0AAV6P418"/>